<reference evidence="3 4" key="1">
    <citation type="submission" date="2023-07" db="EMBL/GenBank/DDBJ databases">
        <title>Genomic Encyclopedia of Type Strains, Phase IV (KMG-IV): sequencing the most valuable type-strain genomes for metagenomic binning, comparative biology and taxonomic classification.</title>
        <authorList>
            <person name="Goeker M."/>
        </authorList>
    </citation>
    <scope>NUCLEOTIDE SEQUENCE [LARGE SCALE GENOMIC DNA]</scope>
    <source>
        <strain evidence="3 4">DSM 15561</strain>
    </source>
</reference>
<dbReference type="EMBL" id="JAUSVR010000014">
    <property type="protein sequence ID" value="MDQ0512622.1"/>
    <property type="molecule type" value="Genomic_DNA"/>
</dbReference>
<comment type="similarity">
    <text evidence="1">Belongs to the SMP-30/CGR1 family.</text>
</comment>
<dbReference type="PANTHER" id="PTHR10907:SF47">
    <property type="entry name" value="REGUCALCIN"/>
    <property type="match status" value="1"/>
</dbReference>
<dbReference type="Gene3D" id="2.120.10.30">
    <property type="entry name" value="TolB, C-terminal domain"/>
    <property type="match status" value="1"/>
</dbReference>
<gene>
    <name evidence="3" type="ORF">QOZ99_003532</name>
</gene>
<sequence>MTITSTAPPHAMPEPAIAMMLCGQRCHLGEGPGYDAATDTAWWFDILERQLFEAHLDTGAINVHALPRMASALASVDAQRQLLVTEDGLVLRDIASGRLDMLAPVEADNAATRSNDARVHPSGTLWFSTMGRHAEPGAGTIYAFREGAVTPLFPGITIPNAICFSPDGLMGYFADTAANRLHRVRLDPATGLPLEAPAVLHLHTGEGGLDGAVTDAEGLIWCAIWGGSRLNAYSPEGRLVRAIATPARQTSCPVFVGAGFDRVLVTSAFEGMDEAARAADPQHGRTFILDIGTRGRAEPRVRLGAL</sequence>
<evidence type="ECO:0000259" key="2">
    <source>
        <dbReference type="Pfam" id="PF08450"/>
    </source>
</evidence>
<feature type="domain" description="SMP-30/Gluconolactonase/LRE-like region" evidence="2">
    <location>
        <begin position="28"/>
        <end position="268"/>
    </location>
</feature>
<dbReference type="SUPFAM" id="SSF63829">
    <property type="entry name" value="Calcium-dependent phosphotriesterase"/>
    <property type="match status" value="1"/>
</dbReference>
<accession>A0ABU0LV60</accession>
<organism evidence="3 4">
    <name type="scientific">Ancylobacter amanitiformis</name>
    <dbReference type="NCBI Taxonomy" id="217069"/>
    <lineage>
        <taxon>Bacteria</taxon>
        <taxon>Pseudomonadati</taxon>
        <taxon>Pseudomonadota</taxon>
        <taxon>Alphaproteobacteria</taxon>
        <taxon>Hyphomicrobiales</taxon>
        <taxon>Xanthobacteraceae</taxon>
        <taxon>Ancylobacter</taxon>
    </lineage>
</organism>
<keyword evidence="4" id="KW-1185">Reference proteome</keyword>
<dbReference type="PANTHER" id="PTHR10907">
    <property type="entry name" value="REGUCALCIN"/>
    <property type="match status" value="1"/>
</dbReference>
<dbReference type="Proteomes" id="UP001235094">
    <property type="component" value="Unassembled WGS sequence"/>
</dbReference>
<dbReference type="InterPro" id="IPR013658">
    <property type="entry name" value="SGL"/>
</dbReference>
<evidence type="ECO:0000313" key="3">
    <source>
        <dbReference type="EMBL" id="MDQ0512622.1"/>
    </source>
</evidence>
<dbReference type="PRINTS" id="PR01790">
    <property type="entry name" value="SMP30FAMILY"/>
</dbReference>
<dbReference type="InterPro" id="IPR011042">
    <property type="entry name" value="6-blade_b-propeller_TolB-like"/>
</dbReference>
<evidence type="ECO:0000256" key="1">
    <source>
        <dbReference type="ARBA" id="ARBA00008853"/>
    </source>
</evidence>
<name>A0ABU0LV60_9HYPH</name>
<evidence type="ECO:0000313" key="4">
    <source>
        <dbReference type="Proteomes" id="UP001235094"/>
    </source>
</evidence>
<dbReference type="InterPro" id="IPR005511">
    <property type="entry name" value="SMP-30"/>
</dbReference>
<comment type="caution">
    <text evidence="3">The sequence shown here is derived from an EMBL/GenBank/DDBJ whole genome shotgun (WGS) entry which is preliminary data.</text>
</comment>
<protein>
    <submittedName>
        <fullName evidence="3">Sugar lactone lactonase YvrE</fullName>
    </submittedName>
</protein>
<dbReference type="Pfam" id="PF08450">
    <property type="entry name" value="SGL"/>
    <property type="match status" value="1"/>
</dbReference>
<proteinExistence type="inferred from homology"/>